<dbReference type="SUPFAM" id="SSF46548">
    <property type="entry name" value="alpha-helical ferredoxin"/>
    <property type="match status" value="1"/>
</dbReference>
<dbReference type="InterPro" id="IPR036318">
    <property type="entry name" value="FAD-bd_PCMH-like_sf"/>
</dbReference>
<keyword evidence="11" id="KW-1185">Reference proteome</keyword>
<feature type="domain" description="4Fe-4S ferredoxin-type" evidence="8">
    <location>
        <begin position="650"/>
        <end position="681"/>
    </location>
</feature>
<proteinExistence type="predicted"/>
<dbReference type="InterPro" id="IPR016171">
    <property type="entry name" value="Vanillyl_alc_oxidase_C-sub2"/>
</dbReference>
<comment type="cofactor">
    <cofactor evidence="1">
        <name>FAD</name>
        <dbReference type="ChEBI" id="CHEBI:57692"/>
    </cofactor>
</comment>
<keyword evidence="3" id="KW-0479">Metal-binding</keyword>
<evidence type="ECO:0000256" key="3">
    <source>
        <dbReference type="ARBA" id="ARBA00022723"/>
    </source>
</evidence>
<dbReference type="Gene3D" id="1.10.45.10">
    <property type="entry name" value="Vanillyl-alcohol Oxidase, Chain A, domain 4"/>
    <property type="match status" value="1"/>
</dbReference>
<keyword evidence="7" id="KW-0411">Iron-sulfur</keyword>
<dbReference type="Pfam" id="PF13183">
    <property type="entry name" value="Fer4_8"/>
    <property type="match status" value="1"/>
</dbReference>
<evidence type="ECO:0000313" key="11">
    <source>
        <dbReference type="Proteomes" id="UP000198104"/>
    </source>
</evidence>
<accession>A0A254Q089</accession>
<evidence type="ECO:0000256" key="4">
    <source>
        <dbReference type="ARBA" id="ARBA00022827"/>
    </source>
</evidence>
<evidence type="ECO:0000256" key="6">
    <source>
        <dbReference type="ARBA" id="ARBA00023004"/>
    </source>
</evidence>
<dbReference type="InterPro" id="IPR017896">
    <property type="entry name" value="4Fe4S_Fe-S-bd"/>
</dbReference>
<dbReference type="PANTHER" id="PTHR11748:SF119">
    <property type="entry name" value="D-2-HYDROXYGLUTARATE DEHYDROGENASE"/>
    <property type="match status" value="1"/>
</dbReference>
<dbReference type="InterPro" id="IPR004113">
    <property type="entry name" value="FAD-bd_oxidored_4_C"/>
</dbReference>
<dbReference type="PROSITE" id="PS51379">
    <property type="entry name" value="4FE4S_FER_2"/>
    <property type="match status" value="1"/>
</dbReference>
<evidence type="ECO:0000256" key="1">
    <source>
        <dbReference type="ARBA" id="ARBA00001974"/>
    </source>
</evidence>
<dbReference type="InterPro" id="IPR016164">
    <property type="entry name" value="FAD-linked_Oxase-like_C"/>
</dbReference>
<dbReference type="InterPro" id="IPR017900">
    <property type="entry name" value="4Fe4S_Fe_S_CS"/>
</dbReference>
<keyword evidence="6" id="KW-0408">Iron</keyword>
<dbReference type="InterPro" id="IPR016166">
    <property type="entry name" value="FAD-bd_PCMH"/>
</dbReference>
<dbReference type="GO" id="GO:0071949">
    <property type="term" value="F:FAD binding"/>
    <property type="evidence" value="ECO:0007669"/>
    <property type="project" value="InterPro"/>
</dbReference>
<dbReference type="PROSITE" id="PS00198">
    <property type="entry name" value="4FE4S_FER_1"/>
    <property type="match status" value="1"/>
</dbReference>
<dbReference type="Pfam" id="PF01565">
    <property type="entry name" value="FAD_binding_4"/>
    <property type="match status" value="1"/>
</dbReference>
<dbReference type="RefSeq" id="WP_088526897.1">
    <property type="nucleotide sequence ID" value="NZ_NGUO01000004.1"/>
</dbReference>
<dbReference type="GO" id="GO:0051536">
    <property type="term" value="F:iron-sulfur cluster binding"/>
    <property type="evidence" value="ECO:0007669"/>
    <property type="project" value="UniProtKB-KW"/>
</dbReference>
<dbReference type="EMBL" id="NGUO01000004">
    <property type="protein sequence ID" value="OWS72223.1"/>
    <property type="molecule type" value="Genomic_DNA"/>
</dbReference>
<dbReference type="GO" id="GO:0004458">
    <property type="term" value="F:D-lactate dehydrogenase (cytochrome) activity"/>
    <property type="evidence" value="ECO:0007669"/>
    <property type="project" value="TreeGrafter"/>
</dbReference>
<dbReference type="SUPFAM" id="SSF56176">
    <property type="entry name" value="FAD-binding/transporter-associated domain-like"/>
    <property type="match status" value="1"/>
</dbReference>
<dbReference type="InterPro" id="IPR016169">
    <property type="entry name" value="FAD-bd_PCMH_sub2"/>
</dbReference>
<evidence type="ECO:0000259" key="8">
    <source>
        <dbReference type="PROSITE" id="PS51379"/>
    </source>
</evidence>
<keyword evidence="5" id="KW-0560">Oxidoreductase</keyword>
<evidence type="ECO:0000313" key="10">
    <source>
        <dbReference type="EMBL" id="OWS72223.1"/>
    </source>
</evidence>
<dbReference type="Pfam" id="PF02913">
    <property type="entry name" value="FAD-oxidase_C"/>
    <property type="match status" value="1"/>
</dbReference>
<dbReference type="GO" id="GO:0046872">
    <property type="term" value="F:metal ion binding"/>
    <property type="evidence" value="ECO:0007669"/>
    <property type="project" value="UniProtKB-KW"/>
</dbReference>
<feature type="domain" description="FAD-binding PCMH-type" evidence="9">
    <location>
        <begin position="48"/>
        <end position="276"/>
    </location>
</feature>
<evidence type="ECO:0000256" key="7">
    <source>
        <dbReference type="ARBA" id="ARBA00023014"/>
    </source>
</evidence>
<dbReference type="GO" id="GO:1903457">
    <property type="term" value="P:lactate catabolic process"/>
    <property type="evidence" value="ECO:0007669"/>
    <property type="project" value="TreeGrafter"/>
</dbReference>
<dbReference type="OrthoDB" id="9811557at2"/>
<evidence type="ECO:0000259" key="9">
    <source>
        <dbReference type="PROSITE" id="PS51387"/>
    </source>
</evidence>
<dbReference type="InterPro" id="IPR006094">
    <property type="entry name" value="Oxid_FAD_bind_N"/>
</dbReference>
<protein>
    <submittedName>
        <fullName evidence="10">FAD-binding oxidoreductase</fullName>
    </submittedName>
</protein>
<name>A0A254Q089_9BURK</name>
<dbReference type="AlphaFoldDB" id="A0A254Q089"/>
<dbReference type="Gene3D" id="3.30.70.2740">
    <property type="match status" value="1"/>
</dbReference>
<keyword evidence="2" id="KW-0285">Flavoprotein</keyword>
<dbReference type="GO" id="GO:0008720">
    <property type="term" value="F:D-lactate dehydrogenase (NAD+) activity"/>
    <property type="evidence" value="ECO:0007669"/>
    <property type="project" value="TreeGrafter"/>
</dbReference>
<sequence length="1034" mass="112023">MNKPLDLPIPEFVANKAELAKRLKQETSGEVMTDIASRGRYATDASIYQAMPVAVLVPKTADDIAAAIQIAADLGIPVLPRGGGTSQCGQTTGTALVIDNTKYFRKLLHTDLEKATAIVEPGMVLDHLNAALKPHGLWYPVDVSTAGQATIGGMAGNNSCGSRSIAYGNMVHNVLGIDAWLANGQVASFGNYAHSSGAAKQLGDFVKGLANKLQPEIEAHFPKVLRRVAGYNLDVFHPQSELPYTQDGSVNLAHLLVGSEGTLAYFKSLELKLAPLPQHKVLGVVNFASFFKAMDSAQHIVKLGPTAVELVDRTMIDLARHNPSFKKTIETALIDANTQTPEAILLVEFSGESHAPLLEKIKSLQILMGDLGLPGTVVAMPDAKLQKNLWEVRKAGLNIMMSLKGDGKPVSFIEDCAVPLESLAEYTQALTDVFSKYGSRGTWYAHASVGTLHVRPILDMRRDGAQKMRAVAEEASALVRKYKGAYSGEHGDGLCRGEWISWQFGPKITQALGDIKHAFDPNGLFNPGKIINPPKMDDVSNFRFSPNYKVIPLQPALDWSAWNVQNNPVTEETSAPGTGGDPAMGLAKAVEMCNNNGHCRKFDAEVMCPSYRVTRDEKHLTRGRANTLRLALSNQLDLKGDEASAASPLGSDAIKEVMELCVSCKACRRECPTGVDMAKMKIEFLSAYKKRVGHTMRDLAVAYLPKYAPIISSIPGLPALLNLRNHIALIAKVQEWLMGISAQRSLPIWKAKTFWSDQSTLSPHQFTPAELSTADADGNKGVVLLADTFNAYFEDENLQAALAVLKAAGYRVHIPQKSLDKKTAEANPTSNTCSKEFCCGRTYLAAGMVDKAKANLEELVNHLAPFAEKDIPIIGLEPSCLFTLKDEALVMGFGERAISVSKQAQLLEEFLASEARAGRLKLQLKPSTRPVLFHGHCHQKSFAAVTPALELLKLIPNAEPKLIESSCCGMAGSFGYEVEHIEVSKQMAEASLLPAIRKAPDSWVVADGTSCRHQIADGSQREAVHIAKILAAHL</sequence>
<keyword evidence="4" id="KW-0274">FAD</keyword>
<dbReference type="Gene3D" id="3.30.465.10">
    <property type="match status" value="1"/>
</dbReference>
<gene>
    <name evidence="10" type="ORF">CBI30_03260</name>
</gene>
<evidence type="ECO:0000256" key="2">
    <source>
        <dbReference type="ARBA" id="ARBA00022630"/>
    </source>
</evidence>
<dbReference type="PANTHER" id="PTHR11748">
    <property type="entry name" value="D-LACTATE DEHYDROGENASE"/>
    <property type="match status" value="1"/>
</dbReference>
<evidence type="ECO:0000256" key="5">
    <source>
        <dbReference type="ARBA" id="ARBA00023002"/>
    </source>
</evidence>
<dbReference type="PROSITE" id="PS51387">
    <property type="entry name" value="FAD_PCMH"/>
    <property type="match status" value="1"/>
</dbReference>
<dbReference type="SUPFAM" id="SSF55103">
    <property type="entry name" value="FAD-linked oxidases, C-terminal domain"/>
    <property type="match status" value="1"/>
</dbReference>
<dbReference type="Proteomes" id="UP000198104">
    <property type="component" value="Unassembled WGS sequence"/>
</dbReference>
<comment type="caution">
    <text evidence="10">The sequence shown here is derived from an EMBL/GenBank/DDBJ whole genome shotgun (WGS) entry which is preliminary data.</text>
</comment>
<organism evidence="10 11">
    <name type="scientific">Polynucleobacter aenigmaticus</name>
    <dbReference type="NCBI Taxonomy" id="1743164"/>
    <lineage>
        <taxon>Bacteria</taxon>
        <taxon>Pseudomonadati</taxon>
        <taxon>Pseudomonadota</taxon>
        <taxon>Betaproteobacteria</taxon>
        <taxon>Burkholderiales</taxon>
        <taxon>Burkholderiaceae</taxon>
        <taxon>Polynucleobacter</taxon>
    </lineage>
</organism>
<reference evidence="10 11" key="1">
    <citation type="submission" date="2017-05" db="EMBL/GenBank/DDBJ databases">
        <title>Polynucleobacter sp. MWH-K35W1 isolated from the permanently anoxic monimolimnion of a meromictic lake.</title>
        <authorList>
            <person name="Hahn M.W."/>
        </authorList>
    </citation>
    <scope>NUCLEOTIDE SEQUENCE [LARGE SCALE GENOMIC DNA]</scope>
    <source>
        <strain evidence="10 11">MWH-K35W1</strain>
    </source>
</reference>